<feature type="compositionally biased region" description="Basic and acidic residues" evidence="1">
    <location>
        <begin position="229"/>
        <end position="255"/>
    </location>
</feature>
<organism evidence="2 3">
    <name type="scientific">Eiseniibacteriota bacterium</name>
    <dbReference type="NCBI Taxonomy" id="2212470"/>
    <lineage>
        <taxon>Bacteria</taxon>
        <taxon>Candidatus Eiseniibacteriota</taxon>
    </lineage>
</organism>
<comment type="caution">
    <text evidence="2">The sequence shown here is derived from an EMBL/GenBank/DDBJ whole genome shotgun (WGS) entry which is preliminary data.</text>
</comment>
<feature type="region of interest" description="Disordered" evidence="1">
    <location>
        <begin position="229"/>
        <end position="299"/>
    </location>
</feature>
<dbReference type="AlphaFoldDB" id="A0A538SNG5"/>
<dbReference type="EMBL" id="VBOS01000311">
    <property type="protein sequence ID" value="TMQ52905.1"/>
    <property type="molecule type" value="Genomic_DNA"/>
</dbReference>
<name>A0A538SNG5_UNCEI</name>
<evidence type="ECO:0000313" key="2">
    <source>
        <dbReference type="EMBL" id="TMQ52905.1"/>
    </source>
</evidence>
<evidence type="ECO:0000256" key="1">
    <source>
        <dbReference type="SAM" id="MobiDB-lite"/>
    </source>
</evidence>
<sequence>MTAHLSLEPLVPWDGNSRSPRVLTTIGERLFIQRSTALEPCRLPLPAPIPARRRLQRVAAGLAFGLALCAALWVTPAAHASSAWATSSDGRLVDVEVLVEGRSAPLYWKSGAWDRRYFQAFHGRNYSLVVTNQTDRRVGVLIAVDGLNVVSGERSNLGGTEPMYVLDPHERAEIRGWRTSLQDVRRFVFVDEERSYAERTGQSNGDIGWIRVLSFREREPQVWIEPRVRRDDDEREPVASRELQRDEARAPKAEGGESGNGKQRPIAPPTRVEGSKPGAEAYRDAPAPESNPGTGWGDHSWDPVQRTVFLAAWSATDRIALRYEYESGLRALGIFPRTYRT</sequence>
<feature type="non-terminal residue" evidence="2">
    <location>
        <position position="341"/>
    </location>
</feature>
<accession>A0A538SNG5</accession>
<evidence type="ECO:0000313" key="3">
    <source>
        <dbReference type="Proteomes" id="UP000317716"/>
    </source>
</evidence>
<dbReference type="Proteomes" id="UP000317716">
    <property type="component" value="Unassembled WGS sequence"/>
</dbReference>
<gene>
    <name evidence="2" type="ORF">E6K72_08825</name>
</gene>
<proteinExistence type="predicted"/>
<protein>
    <submittedName>
        <fullName evidence="2">Uncharacterized protein</fullName>
    </submittedName>
</protein>
<reference evidence="2 3" key="1">
    <citation type="journal article" date="2019" name="Nat. Microbiol.">
        <title>Mediterranean grassland soil C-N compound turnover is dependent on rainfall and depth, and is mediated by genomically divergent microorganisms.</title>
        <authorList>
            <person name="Diamond S."/>
            <person name="Andeer P.F."/>
            <person name="Li Z."/>
            <person name="Crits-Christoph A."/>
            <person name="Burstein D."/>
            <person name="Anantharaman K."/>
            <person name="Lane K.R."/>
            <person name="Thomas B.C."/>
            <person name="Pan C."/>
            <person name="Northen T.R."/>
            <person name="Banfield J.F."/>
        </authorList>
    </citation>
    <scope>NUCLEOTIDE SEQUENCE [LARGE SCALE GENOMIC DNA]</scope>
    <source>
        <strain evidence="2">WS_2</strain>
    </source>
</reference>